<keyword evidence="3" id="KW-1185">Reference proteome</keyword>
<sequence>MPSSAPDSHLLQNVVYMGPELQHCQRQSRSFTRSFPTSMPAVFPAPGGPSPKINISSGVLPPYITPTQAPTRKSPWGTIRDVGFVQTADMALPEELYDILWRHIEASTPPVAYAKVIMKLEDVLQGGFFNQYIKQGNIMMLSEGEAGVDEVISLIEGVLRLELSKEVYERAGLQGTPVPSGGRKHVKSRFLVEINLRLPSMLHGKKGFERLLWTAKNVLNKSLNWIFLDLDQPKDSDPSKQPIAVYHPTMQPLQPTTHTLSNVPSPSTLTAVLPIPPQHAPSEETQETLFDLLEYLDMLALTSPQVQTSDTTDPFISRYEVPDVEWDNSSQTSHNVKVVKWTGLISIQWVLELLCTVIKQSRTQDLQNLTTQSQWLALSVSAHKTQVTGQTDGCTLLLQPQSGTDEQFPEDDGTDAAADTAADTAASAEPQVESESGPGAEKDTEMTDPRAGGRPQPQKPASRKGFQRFLCAEYVDSLT</sequence>
<dbReference type="PANTHER" id="PTHR15396:SF1">
    <property type="entry name" value="RIBONUCLEASE P PROTEIN SUBUNIT P40"/>
    <property type="match status" value="1"/>
</dbReference>
<dbReference type="InterPro" id="IPR013893">
    <property type="entry name" value="RNase_P_Rpp40"/>
</dbReference>
<reference evidence="2" key="1">
    <citation type="journal article" date="2022" name="bioRxiv">
        <title>Deciphering the potential niche of two novel black yeast fungi from a biological soil crust based on their genomes, phenotypes, and melanin regulation.</title>
        <authorList>
            <consortium name="DOE Joint Genome Institute"/>
            <person name="Carr E.C."/>
            <person name="Barton Q."/>
            <person name="Grambo S."/>
            <person name="Sullivan M."/>
            <person name="Renfro C.M."/>
            <person name="Kuo A."/>
            <person name="Pangilinan J."/>
            <person name="Lipzen A."/>
            <person name="Keymanesh K."/>
            <person name="Savage E."/>
            <person name="Barry K."/>
            <person name="Grigoriev I.V."/>
            <person name="Riekhof W.R."/>
            <person name="Harris S.S."/>
        </authorList>
    </citation>
    <scope>NUCLEOTIDE SEQUENCE</scope>
    <source>
        <strain evidence="2">JF 03-4F</strain>
    </source>
</reference>
<dbReference type="EMBL" id="MU404351">
    <property type="protein sequence ID" value="KAI1616413.1"/>
    <property type="molecule type" value="Genomic_DNA"/>
</dbReference>
<dbReference type="GO" id="GO:0030681">
    <property type="term" value="C:multimeric ribonuclease P complex"/>
    <property type="evidence" value="ECO:0007669"/>
    <property type="project" value="TreeGrafter"/>
</dbReference>
<evidence type="ECO:0000313" key="2">
    <source>
        <dbReference type="EMBL" id="KAI1616413.1"/>
    </source>
</evidence>
<dbReference type="GO" id="GO:0000447">
    <property type="term" value="P:endonucleolytic cleavage in ITS1 to separate SSU-rRNA from 5.8S rRNA and LSU-rRNA from tricistronic rRNA transcript (SSU-rRNA, 5.8S rRNA, LSU-rRNA)"/>
    <property type="evidence" value="ECO:0007669"/>
    <property type="project" value="TreeGrafter"/>
</dbReference>
<organism evidence="2 3">
    <name type="scientific">Exophiala viscosa</name>
    <dbReference type="NCBI Taxonomy" id="2486360"/>
    <lineage>
        <taxon>Eukaryota</taxon>
        <taxon>Fungi</taxon>
        <taxon>Dikarya</taxon>
        <taxon>Ascomycota</taxon>
        <taxon>Pezizomycotina</taxon>
        <taxon>Eurotiomycetes</taxon>
        <taxon>Chaetothyriomycetidae</taxon>
        <taxon>Chaetothyriales</taxon>
        <taxon>Herpotrichiellaceae</taxon>
        <taxon>Exophiala</taxon>
    </lineage>
</organism>
<dbReference type="GO" id="GO:0001682">
    <property type="term" value="P:tRNA 5'-leader removal"/>
    <property type="evidence" value="ECO:0007669"/>
    <property type="project" value="InterPro"/>
</dbReference>
<dbReference type="GO" id="GO:0000172">
    <property type="term" value="C:ribonuclease MRP complex"/>
    <property type="evidence" value="ECO:0007669"/>
    <property type="project" value="TreeGrafter"/>
</dbReference>
<evidence type="ECO:0000313" key="3">
    <source>
        <dbReference type="Proteomes" id="UP001203852"/>
    </source>
</evidence>
<dbReference type="PANTHER" id="PTHR15396">
    <property type="entry name" value="RIBONUCLEASE P PROTEIN SUBUNIT P40"/>
    <property type="match status" value="1"/>
</dbReference>
<proteinExistence type="predicted"/>
<gene>
    <name evidence="2" type="ORF">EDD36DRAFT_134743</name>
</gene>
<accession>A0AAN6E3T2</accession>
<dbReference type="GO" id="GO:0004526">
    <property type="term" value="F:ribonuclease P activity"/>
    <property type="evidence" value="ECO:0007669"/>
    <property type="project" value="TreeGrafter"/>
</dbReference>
<dbReference type="Proteomes" id="UP001203852">
    <property type="component" value="Unassembled WGS sequence"/>
</dbReference>
<dbReference type="Pfam" id="PF08584">
    <property type="entry name" value="Ribonuc_P_40"/>
    <property type="match status" value="1"/>
</dbReference>
<protein>
    <submittedName>
        <fullName evidence="2">Ribonuclease P</fullName>
    </submittedName>
</protein>
<dbReference type="AlphaFoldDB" id="A0AAN6E3T2"/>
<comment type="caution">
    <text evidence="2">The sequence shown here is derived from an EMBL/GenBank/DDBJ whole genome shotgun (WGS) entry which is preliminary data.</text>
</comment>
<feature type="region of interest" description="Disordered" evidence="1">
    <location>
        <begin position="399"/>
        <end position="466"/>
    </location>
</feature>
<feature type="compositionally biased region" description="Low complexity" evidence="1">
    <location>
        <begin position="415"/>
        <end position="428"/>
    </location>
</feature>
<dbReference type="GO" id="GO:0000171">
    <property type="term" value="F:ribonuclease MRP activity"/>
    <property type="evidence" value="ECO:0007669"/>
    <property type="project" value="TreeGrafter"/>
</dbReference>
<evidence type="ECO:0000256" key="1">
    <source>
        <dbReference type="SAM" id="MobiDB-lite"/>
    </source>
</evidence>
<name>A0AAN6E3T2_9EURO</name>